<organism evidence="1 2">
    <name type="scientific">Datura stramonium</name>
    <name type="common">Jimsonweed</name>
    <name type="synonym">Common thornapple</name>
    <dbReference type="NCBI Taxonomy" id="4076"/>
    <lineage>
        <taxon>Eukaryota</taxon>
        <taxon>Viridiplantae</taxon>
        <taxon>Streptophyta</taxon>
        <taxon>Embryophyta</taxon>
        <taxon>Tracheophyta</taxon>
        <taxon>Spermatophyta</taxon>
        <taxon>Magnoliopsida</taxon>
        <taxon>eudicotyledons</taxon>
        <taxon>Gunneridae</taxon>
        <taxon>Pentapetalae</taxon>
        <taxon>asterids</taxon>
        <taxon>lamiids</taxon>
        <taxon>Solanales</taxon>
        <taxon>Solanaceae</taxon>
        <taxon>Solanoideae</taxon>
        <taxon>Datureae</taxon>
        <taxon>Datura</taxon>
    </lineage>
</organism>
<proteinExistence type="predicted"/>
<comment type="caution">
    <text evidence="1">The sequence shown here is derived from an EMBL/GenBank/DDBJ whole genome shotgun (WGS) entry which is preliminary data.</text>
</comment>
<dbReference type="Proteomes" id="UP000823775">
    <property type="component" value="Unassembled WGS sequence"/>
</dbReference>
<evidence type="ECO:0000313" key="2">
    <source>
        <dbReference type="Proteomes" id="UP000823775"/>
    </source>
</evidence>
<feature type="non-terminal residue" evidence="1">
    <location>
        <position position="1"/>
    </location>
</feature>
<evidence type="ECO:0000313" key="1">
    <source>
        <dbReference type="EMBL" id="MCD7457365.1"/>
    </source>
</evidence>
<accession>A0ABS8SEY8</accession>
<reference evidence="1 2" key="1">
    <citation type="journal article" date="2021" name="BMC Genomics">
        <title>Datura genome reveals duplications of psychoactive alkaloid biosynthetic genes and high mutation rate following tissue culture.</title>
        <authorList>
            <person name="Rajewski A."/>
            <person name="Carter-House D."/>
            <person name="Stajich J."/>
            <person name="Litt A."/>
        </authorList>
    </citation>
    <scope>NUCLEOTIDE SEQUENCE [LARGE SCALE GENOMIC DNA]</scope>
    <source>
        <strain evidence="1">AR-01</strain>
    </source>
</reference>
<keyword evidence="2" id="KW-1185">Reference proteome</keyword>
<gene>
    <name evidence="1" type="ORF">HAX54_034962</name>
</gene>
<protein>
    <submittedName>
        <fullName evidence="1">Uncharacterized protein</fullName>
    </submittedName>
</protein>
<dbReference type="EMBL" id="JACEIK010000454">
    <property type="protein sequence ID" value="MCD7457365.1"/>
    <property type="molecule type" value="Genomic_DNA"/>
</dbReference>
<sequence>TLKFVWNNHEIVVHGECNNSSYPDNSVLVIESVEKMDGSFYHTKKIMCATRVERLTLPHVLMMVSYKMLKNGFEPRRGLRVNLNRIKELIQLPGQKHTFGLGYEPTPEKVLLASLKREGDIL</sequence>
<name>A0ABS8SEY8_DATST</name>